<evidence type="ECO:0000313" key="2">
    <source>
        <dbReference type="Proteomes" id="UP000192511"/>
    </source>
</evidence>
<dbReference type="Proteomes" id="UP000192511">
    <property type="component" value="Unassembled WGS sequence"/>
</dbReference>
<protein>
    <submittedName>
        <fullName evidence="1">DNA-binding protein</fullName>
    </submittedName>
</protein>
<reference evidence="1" key="1">
    <citation type="submission" date="2017-12" db="EMBL/GenBank/DDBJ databases">
        <title>FDA dAtabase for Regulatory Grade micrObial Sequences (FDA-ARGOS): Supporting development and validation of Infectious Disease Dx tests.</title>
        <authorList>
            <person name="Kerrigan L."/>
            <person name="Tallon L.J."/>
            <person name="Sadzewicz L."/>
            <person name="Sengamalay N."/>
            <person name="Ott S."/>
            <person name="Godinez A."/>
            <person name="Nagaraj S."/>
            <person name="Vavikolanu K."/>
            <person name="Vyas G."/>
            <person name="Nadendla S."/>
            <person name="Aluvathingal J."/>
            <person name="Sichtig H."/>
        </authorList>
    </citation>
    <scope>NUCLEOTIDE SEQUENCE [LARGE SCALE GENOMIC DNA]</scope>
    <source>
        <strain evidence="1">FDAARGOS_200</strain>
    </source>
</reference>
<dbReference type="EMBL" id="NBTX02000004">
    <property type="protein sequence ID" value="PNL61118.1"/>
    <property type="molecule type" value="Genomic_DNA"/>
</dbReference>
<keyword evidence="2" id="KW-1185">Reference proteome</keyword>
<evidence type="ECO:0000313" key="1">
    <source>
        <dbReference type="EMBL" id="PNL61118.1"/>
    </source>
</evidence>
<accession>A0AAX0WR13</accession>
<proteinExistence type="predicted"/>
<dbReference type="GO" id="GO:0003677">
    <property type="term" value="F:DNA binding"/>
    <property type="evidence" value="ECO:0007669"/>
    <property type="project" value="UniProtKB-KW"/>
</dbReference>
<dbReference type="GeneID" id="98066542"/>
<dbReference type="InterPro" id="IPR009061">
    <property type="entry name" value="DNA-bd_dom_put_sf"/>
</dbReference>
<sequence>MSINKTSRLQLINEFESAPHSTLFNQNTLAAILNCSTKLLEHHRWAGEGVPYIKIGRKVLYRKCEVLDFLDQLKIYRSTSDKGQVMSSGHNSRLKYK</sequence>
<dbReference type="RefSeq" id="WP_019235598.1">
    <property type="nucleotide sequence ID" value="NZ_CAAAHR010000072.1"/>
</dbReference>
<gene>
    <name evidence="1" type="ORF">A6J39_007765</name>
</gene>
<dbReference type="SUPFAM" id="SSF46955">
    <property type="entry name" value="Putative DNA-binding domain"/>
    <property type="match status" value="1"/>
</dbReference>
<comment type="caution">
    <text evidence="1">The sequence shown here is derived from an EMBL/GenBank/DDBJ whole genome shotgun (WGS) entry which is preliminary data.</text>
</comment>
<dbReference type="AlphaFoldDB" id="A0AAX0WR13"/>
<name>A0AAX0WR13_9GAMM</name>
<keyword evidence="1" id="KW-0238">DNA-binding</keyword>
<organism evidence="1 2">
    <name type="scientific">Legionella anisa</name>
    <dbReference type="NCBI Taxonomy" id="28082"/>
    <lineage>
        <taxon>Bacteria</taxon>
        <taxon>Pseudomonadati</taxon>
        <taxon>Pseudomonadota</taxon>
        <taxon>Gammaproteobacteria</taxon>
        <taxon>Legionellales</taxon>
        <taxon>Legionellaceae</taxon>
        <taxon>Legionella</taxon>
    </lineage>
</organism>